<name>A0A166CSP1_9AGAM</name>
<sequence>MKGSPDNRFSREFLALSSRCRPRARDATYGTDWYHSCHKLELRRRTAVLVVEMARLGPTGPVDVEAGLKDREAGREAPPDKLVSDTYSSYSYCGSSFCQADEGSSISLADATLCPLLQMVKRLVSVYTQGKHLPDDRSRCPFLRVRRGDEEGFLERRMSPFAARLRSRWLSLMYWSRCQLHVLEAVRGRPMFGSTLLESTLGGGSKTSGTAYLGGAADVCDSTGSNMHVDSRGSGCSAVGGVYGLEARHRSTEVALDTGRRTEGSEALTPTRTASTVTRDGTRDRIFLQLPASREGLLECTSRCRVRAVLDSDRSPAWYHEHGPLLRRADIIRKALWYDLRAWHINPQKCVSLVPLPARAISTSTIHMATAIREATTTSKDPVTTTSSGSPSNATLYRFRRRFPLRTGKPRIP</sequence>
<dbReference type="AlphaFoldDB" id="A0A166CSP1"/>
<reference evidence="1 2" key="1">
    <citation type="journal article" date="2016" name="Mol. Biol. Evol.">
        <title>Comparative Genomics of Early-Diverging Mushroom-Forming Fungi Provides Insights into the Origins of Lignocellulose Decay Capabilities.</title>
        <authorList>
            <person name="Nagy L.G."/>
            <person name="Riley R."/>
            <person name="Tritt A."/>
            <person name="Adam C."/>
            <person name="Daum C."/>
            <person name="Floudas D."/>
            <person name="Sun H."/>
            <person name="Yadav J.S."/>
            <person name="Pangilinan J."/>
            <person name="Larsson K.H."/>
            <person name="Matsuura K."/>
            <person name="Barry K."/>
            <person name="Labutti K."/>
            <person name="Kuo R."/>
            <person name="Ohm R.A."/>
            <person name="Bhattacharya S.S."/>
            <person name="Shirouzu T."/>
            <person name="Yoshinaga Y."/>
            <person name="Martin F.M."/>
            <person name="Grigoriev I.V."/>
            <person name="Hibbett D.S."/>
        </authorList>
    </citation>
    <scope>NUCLEOTIDE SEQUENCE [LARGE SCALE GENOMIC DNA]</scope>
    <source>
        <strain evidence="1 2">CBS 109695</strain>
    </source>
</reference>
<dbReference type="EMBL" id="KV417625">
    <property type="protein sequence ID" value="KZP13962.1"/>
    <property type="molecule type" value="Genomic_DNA"/>
</dbReference>
<evidence type="ECO:0000313" key="1">
    <source>
        <dbReference type="EMBL" id="KZP13962.1"/>
    </source>
</evidence>
<protein>
    <submittedName>
        <fullName evidence="1">Uncharacterized protein</fullName>
    </submittedName>
</protein>
<gene>
    <name evidence="1" type="ORF">FIBSPDRAFT_897020</name>
</gene>
<accession>A0A166CSP1</accession>
<organism evidence="1 2">
    <name type="scientific">Athelia psychrophila</name>
    <dbReference type="NCBI Taxonomy" id="1759441"/>
    <lineage>
        <taxon>Eukaryota</taxon>
        <taxon>Fungi</taxon>
        <taxon>Dikarya</taxon>
        <taxon>Basidiomycota</taxon>
        <taxon>Agaricomycotina</taxon>
        <taxon>Agaricomycetes</taxon>
        <taxon>Agaricomycetidae</taxon>
        <taxon>Atheliales</taxon>
        <taxon>Atheliaceae</taxon>
        <taxon>Athelia</taxon>
    </lineage>
</organism>
<dbReference type="Proteomes" id="UP000076532">
    <property type="component" value="Unassembled WGS sequence"/>
</dbReference>
<proteinExistence type="predicted"/>
<evidence type="ECO:0000313" key="2">
    <source>
        <dbReference type="Proteomes" id="UP000076532"/>
    </source>
</evidence>
<keyword evidence="2" id="KW-1185">Reference proteome</keyword>